<sequence>MDTLVQQFNQLHVSKKDAKKQVPTGVINKNKVLLPKPKPSLTGFSPTKVIVDPNILKINRDILLPQPSTFKINNVLSYRYLDKNEREYRNIEALFANTRAQKYNLRVKFIRKVLNPYLSKAFELKQHFQYSKKKSLRLFHGTREEYVDNICTYNFDWRLGGTEKGHRHGKVDKVAEGDINTLVPPRGYDTTSGKDGAVYCISDGNATD</sequence>
<dbReference type="InterPro" id="IPR012317">
    <property type="entry name" value="Poly(ADP-ribose)pol_cat_dom"/>
</dbReference>
<dbReference type="EC" id="2.4.2.-" evidence="1"/>
<evidence type="ECO:0000259" key="2">
    <source>
        <dbReference type="PROSITE" id="PS51059"/>
    </source>
</evidence>
<dbReference type="GO" id="GO:1990404">
    <property type="term" value="F:NAD+-protein mono-ADP-ribosyltransferase activity"/>
    <property type="evidence" value="ECO:0007669"/>
    <property type="project" value="TreeGrafter"/>
</dbReference>
<dbReference type="Pfam" id="PF00644">
    <property type="entry name" value="PARP"/>
    <property type="match status" value="1"/>
</dbReference>
<dbReference type="GO" id="GO:0003950">
    <property type="term" value="F:NAD+ poly-ADP-ribosyltransferase activity"/>
    <property type="evidence" value="ECO:0007669"/>
    <property type="project" value="UniProtKB-UniRule"/>
</dbReference>
<organism evidence="3 4">
    <name type="scientific">Exocentrus adspersus</name>
    <dbReference type="NCBI Taxonomy" id="1586481"/>
    <lineage>
        <taxon>Eukaryota</taxon>
        <taxon>Metazoa</taxon>
        <taxon>Ecdysozoa</taxon>
        <taxon>Arthropoda</taxon>
        <taxon>Hexapoda</taxon>
        <taxon>Insecta</taxon>
        <taxon>Pterygota</taxon>
        <taxon>Neoptera</taxon>
        <taxon>Endopterygota</taxon>
        <taxon>Coleoptera</taxon>
        <taxon>Polyphaga</taxon>
        <taxon>Cucujiformia</taxon>
        <taxon>Chrysomeloidea</taxon>
        <taxon>Cerambycidae</taxon>
        <taxon>Lamiinae</taxon>
        <taxon>Acanthocinini</taxon>
        <taxon>Exocentrus</taxon>
    </lineage>
</organism>
<keyword evidence="4" id="KW-1185">Reference proteome</keyword>
<evidence type="ECO:0000313" key="3">
    <source>
        <dbReference type="EMBL" id="KAJ8925756.1"/>
    </source>
</evidence>
<accession>A0AAV8WH38</accession>
<dbReference type="PANTHER" id="PTHR45740">
    <property type="entry name" value="POLY [ADP-RIBOSE] POLYMERASE"/>
    <property type="match status" value="1"/>
</dbReference>
<dbReference type="Proteomes" id="UP001159042">
    <property type="component" value="Unassembled WGS sequence"/>
</dbReference>
<feature type="domain" description="PARP catalytic" evidence="2">
    <location>
        <begin position="64"/>
        <end position="208"/>
    </location>
</feature>
<evidence type="ECO:0000256" key="1">
    <source>
        <dbReference type="RuleBase" id="RU362114"/>
    </source>
</evidence>
<reference evidence="3 4" key="1">
    <citation type="journal article" date="2023" name="Insect Mol. Biol.">
        <title>Genome sequencing provides insights into the evolution of gene families encoding plant cell wall-degrading enzymes in longhorned beetles.</title>
        <authorList>
            <person name="Shin N.R."/>
            <person name="Okamura Y."/>
            <person name="Kirsch R."/>
            <person name="Pauchet Y."/>
        </authorList>
    </citation>
    <scope>NUCLEOTIDE SEQUENCE [LARGE SCALE GENOMIC DNA]</scope>
    <source>
        <strain evidence="3">EAD_L_NR</strain>
    </source>
</reference>
<protein>
    <recommendedName>
        <fullName evidence="1">Poly [ADP-ribose] polymerase</fullName>
        <shortName evidence="1">PARP</shortName>
        <ecNumber evidence="1">2.4.2.-</ecNumber>
    </recommendedName>
</protein>
<dbReference type="PROSITE" id="PS51059">
    <property type="entry name" value="PARP_CATALYTIC"/>
    <property type="match status" value="1"/>
</dbReference>
<gene>
    <name evidence="3" type="ORF">NQ315_009604</name>
</gene>
<keyword evidence="1" id="KW-0328">Glycosyltransferase</keyword>
<proteinExistence type="predicted"/>
<name>A0AAV8WH38_9CUCU</name>
<dbReference type="AlphaFoldDB" id="A0AAV8WH38"/>
<keyword evidence="1" id="KW-0520">NAD</keyword>
<keyword evidence="1" id="KW-0808">Transferase</keyword>
<dbReference type="PANTHER" id="PTHR45740:SF2">
    <property type="entry name" value="POLY [ADP-RIBOSE] POLYMERASE"/>
    <property type="match status" value="1"/>
</dbReference>
<dbReference type="GO" id="GO:0005634">
    <property type="term" value="C:nucleus"/>
    <property type="evidence" value="ECO:0007669"/>
    <property type="project" value="TreeGrafter"/>
</dbReference>
<dbReference type="InterPro" id="IPR051712">
    <property type="entry name" value="ARTD-AVP"/>
</dbReference>
<comment type="caution">
    <text evidence="3">The sequence shown here is derived from an EMBL/GenBank/DDBJ whole genome shotgun (WGS) entry which is preliminary data.</text>
</comment>
<dbReference type="Gene3D" id="3.90.228.10">
    <property type="match status" value="1"/>
</dbReference>
<dbReference type="SUPFAM" id="SSF56399">
    <property type="entry name" value="ADP-ribosylation"/>
    <property type="match status" value="1"/>
</dbReference>
<dbReference type="EMBL" id="JANEYG010000001">
    <property type="protein sequence ID" value="KAJ8925756.1"/>
    <property type="molecule type" value="Genomic_DNA"/>
</dbReference>
<evidence type="ECO:0000313" key="4">
    <source>
        <dbReference type="Proteomes" id="UP001159042"/>
    </source>
</evidence>